<dbReference type="Pfam" id="PF04066">
    <property type="entry name" value="MrpF_PhaF"/>
    <property type="match status" value="1"/>
</dbReference>
<organism evidence="7 8">
    <name type="scientific">Actinocatenispora rupis</name>
    <dbReference type="NCBI Taxonomy" id="519421"/>
    <lineage>
        <taxon>Bacteria</taxon>
        <taxon>Bacillati</taxon>
        <taxon>Actinomycetota</taxon>
        <taxon>Actinomycetes</taxon>
        <taxon>Micromonosporales</taxon>
        <taxon>Micromonosporaceae</taxon>
        <taxon>Actinocatenispora</taxon>
    </lineage>
</organism>
<dbReference type="RefSeq" id="WP_203658400.1">
    <property type="nucleotide sequence ID" value="NZ_BAAAZM010000013.1"/>
</dbReference>
<feature type="transmembrane region" description="Helical" evidence="6">
    <location>
        <begin position="56"/>
        <end position="79"/>
    </location>
</feature>
<proteinExistence type="predicted"/>
<evidence type="ECO:0000256" key="3">
    <source>
        <dbReference type="ARBA" id="ARBA00022692"/>
    </source>
</evidence>
<protein>
    <recommendedName>
        <fullName evidence="9">Multiple resistance and pH regulation protein F (MrpF / PhaF)</fullName>
    </recommendedName>
</protein>
<evidence type="ECO:0000256" key="6">
    <source>
        <dbReference type="SAM" id="Phobius"/>
    </source>
</evidence>
<evidence type="ECO:0000256" key="5">
    <source>
        <dbReference type="ARBA" id="ARBA00023136"/>
    </source>
</evidence>
<feature type="transmembrane region" description="Helical" evidence="6">
    <location>
        <begin position="28"/>
        <end position="49"/>
    </location>
</feature>
<evidence type="ECO:0000256" key="2">
    <source>
        <dbReference type="ARBA" id="ARBA00022475"/>
    </source>
</evidence>
<keyword evidence="3 6" id="KW-0812">Transmembrane</keyword>
<dbReference type="EMBL" id="BOMB01000019">
    <property type="protein sequence ID" value="GID12418.1"/>
    <property type="molecule type" value="Genomic_DNA"/>
</dbReference>
<keyword evidence="4 6" id="KW-1133">Transmembrane helix</keyword>
<sequence>MIWLLGAVILMCAGLGPALYLSSRGDGIDRLVGLELTGAIVVLVGLLLAQGFAQPMYLIVPLVLALLSFAGTLVFTRLLGPRP</sequence>
<keyword evidence="8" id="KW-1185">Reference proteome</keyword>
<reference evidence="7" key="1">
    <citation type="submission" date="2021-01" db="EMBL/GenBank/DDBJ databases">
        <title>Whole genome shotgun sequence of Actinocatenispora rupis NBRC 107355.</title>
        <authorList>
            <person name="Komaki H."/>
            <person name="Tamura T."/>
        </authorList>
    </citation>
    <scope>NUCLEOTIDE SEQUENCE</scope>
    <source>
        <strain evidence="7">NBRC 107355</strain>
    </source>
</reference>
<dbReference type="GO" id="GO:0005886">
    <property type="term" value="C:plasma membrane"/>
    <property type="evidence" value="ECO:0007669"/>
    <property type="project" value="UniProtKB-SubCell"/>
</dbReference>
<dbReference type="InterPro" id="IPR007208">
    <property type="entry name" value="MrpF/PhaF-like"/>
</dbReference>
<gene>
    <name evidence="7" type="ORF">Aru02nite_33070</name>
</gene>
<dbReference type="Proteomes" id="UP000612808">
    <property type="component" value="Unassembled WGS sequence"/>
</dbReference>
<comment type="caution">
    <text evidence="7">The sequence shown here is derived from an EMBL/GenBank/DDBJ whole genome shotgun (WGS) entry which is preliminary data.</text>
</comment>
<evidence type="ECO:0000313" key="8">
    <source>
        <dbReference type="Proteomes" id="UP000612808"/>
    </source>
</evidence>
<evidence type="ECO:0000256" key="1">
    <source>
        <dbReference type="ARBA" id="ARBA00004651"/>
    </source>
</evidence>
<keyword evidence="5 6" id="KW-0472">Membrane</keyword>
<comment type="subcellular location">
    <subcellularLocation>
        <location evidence="1">Cell membrane</location>
        <topology evidence="1">Multi-pass membrane protein</topology>
    </subcellularLocation>
</comment>
<name>A0A8J3JAG4_9ACTN</name>
<dbReference type="GO" id="GO:0015075">
    <property type="term" value="F:monoatomic ion transmembrane transporter activity"/>
    <property type="evidence" value="ECO:0007669"/>
    <property type="project" value="InterPro"/>
</dbReference>
<evidence type="ECO:0008006" key="9">
    <source>
        <dbReference type="Google" id="ProtNLM"/>
    </source>
</evidence>
<evidence type="ECO:0000256" key="4">
    <source>
        <dbReference type="ARBA" id="ARBA00022989"/>
    </source>
</evidence>
<keyword evidence="2" id="KW-1003">Cell membrane</keyword>
<dbReference type="AlphaFoldDB" id="A0A8J3JAG4"/>
<accession>A0A8J3JAG4</accession>
<evidence type="ECO:0000313" key="7">
    <source>
        <dbReference type="EMBL" id="GID12418.1"/>
    </source>
</evidence>